<dbReference type="AlphaFoldDB" id="A0A1S3XVP7"/>
<protein>
    <recommendedName>
        <fullName evidence="2">RNA-directed DNA polymerase homolog</fullName>
    </recommendedName>
</protein>
<dbReference type="InterPro" id="IPR043502">
    <property type="entry name" value="DNA/RNA_pol_sf"/>
</dbReference>
<gene>
    <name evidence="1" type="primary">LOC107769320</name>
</gene>
<dbReference type="Gene3D" id="3.30.70.270">
    <property type="match status" value="1"/>
</dbReference>
<dbReference type="OrthoDB" id="1686402at2759"/>
<dbReference type="SUPFAM" id="SSF56672">
    <property type="entry name" value="DNA/RNA polymerases"/>
    <property type="match status" value="1"/>
</dbReference>
<dbReference type="OMA" id="PMIDEIF"/>
<dbReference type="RefSeq" id="XP_016444011.1">
    <property type="nucleotide sequence ID" value="XM_016588525.1"/>
</dbReference>
<accession>A0A1S3XVP7</accession>
<evidence type="ECO:0000313" key="1">
    <source>
        <dbReference type="RefSeq" id="XP_016444011.1"/>
    </source>
</evidence>
<sequence length="311" mass="35570">MDDLAAQLANITTHLLPLEESHPRPIGELASQHVHHKPARVEFVRFFGVDPEVNENEGETSVVEPLITDEALAEELQCLEVQEHSSISYHALAGGHSPHTLRFTGHVNGSPGISYLWQGESPTGVQPVQLHSLRHLTAIDAISSFFCLELVHEDMVTSENTPVELKEILNSFEDVFQKPLPPERSQDHAIHLQPGISPVNVKPYHYPYFQKHVMQQLVTEMLKECIIRPSNSPFFSPMLLVRKKDGTWRFCVDYRALNALTVRDRFLIPMIDEIFDELHETRYFSKLDLLLGYHQIRVQYVFKQEILGNNI</sequence>
<dbReference type="InterPro" id="IPR053134">
    <property type="entry name" value="RNA-dir_DNA_polymerase"/>
</dbReference>
<evidence type="ECO:0008006" key="2">
    <source>
        <dbReference type="Google" id="ProtNLM"/>
    </source>
</evidence>
<dbReference type="InterPro" id="IPR043128">
    <property type="entry name" value="Rev_trsase/Diguanyl_cyclase"/>
</dbReference>
<dbReference type="STRING" id="4097.A0A1S3XVP7"/>
<dbReference type="PaxDb" id="4097-A0A1S3XVP7"/>
<dbReference type="CDD" id="cd01647">
    <property type="entry name" value="RT_LTR"/>
    <property type="match status" value="1"/>
</dbReference>
<dbReference type="KEGG" id="nta:107769320"/>
<organism evidence="1">
    <name type="scientific">Nicotiana tabacum</name>
    <name type="common">Common tobacco</name>
    <dbReference type="NCBI Taxonomy" id="4097"/>
    <lineage>
        <taxon>Eukaryota</taxon>
        <taxon>Viridiplantae</taxon>
        <taxon>Streptophyta</taxon>
        <taxon>Embryophyta</taxon>
        <taxon>Tracheophyta</taxon>
        <taxon>Spermatophyta</taxon>
        <taxon>Magnoliopsida</taxon>
        <taxon>eudicotyledons</taxon>
        <taxon>Gunneridae</taxon>
        <taxon>Pentapetalae</taxon>
        <taxon>asterids</taxon>
        <taxon>lamiids</taxon>
        <taxon>Solanales</taxon>
        <taxon>Solanaceae</taxon>
        <taxon>Nicotianoideae</taxon>
        <taxon>Nicotianeae</taxon>
        <taxon>Nicotiana</taxon>
    </lineage>
</organism>
<dbReference type="PANTHER" id="PTHR24559:SF434">
    <property type="entry name" value="RNA-DIRECTED DNA POLYMERASE HOMOLOG"/>
    <property type="match status" value="1"/>
</dbReference>
<reference evidence="1" key="1">
    <citation type="submission" date="2025-08" db="UniProtKB">
        <authorList>
            <consortium name="RefSeq"/>
        </authorList>
    </citation>
    <scope>IDENTIFICATION</scope>
</reference>
<dbReference type="PANTHER" id="PTHR24559">
    <property type="entry name" value="TRANSPOSON TY3-I GAG-POL POLYPROTEIN"/>
    <property type="match status" value="1"/>
</dbReference>
<name>A0A1S3XVP7_TOBAC</name>
<proteinExistence type="predicted"/>
<dbReference type="Gene3D" id="3.10.10.10">
    <property type="entry name" value="HIV Type 1 Reverse Transcriptase, subunit A, domain 1"/>
    <property type="match status" value="1"/>
</dbReference>